<dbReference type="Gene3D" id="3.40.30.10">
    <property type="entry name" value="Glutaredoxin"/>
    <property type="match status" value="1"/>
</dbReference>
<name>A0A2U2HKF8_9BURK</name>
<sequence>MKRVASGFATGFATGLANFLCALALLAAGPASAAPAGIRQFDADSLGTLLATQKGQPFVLVLWSLDCPFCEASLRTLSKKMRADKNLRVVTLGTDTLSDPRNATLMEQRLAALGLAANAWALGAQPAEQLRYAVDRQWHGELPRSYWFGADGVGAAKSGLISARAVDRFLSRRH</sequence>
<reference evidence="2 3" key="1">
    <citation type="submission" date="2018-04" db="EMBL/GenBank/DDBJ databases">
        <title>Massilia violaceinigra sp. nov., a novel purple-pigmented bacterium isolated from Tianshan glacier, Xinjiang, China.</title>
        <authorList>
            <person name="Wang H."/>
        </authorList>
    </citation>
    <scope>NUCLEOTIDE SEQUENCE [LARGE SCALE GENOMIC DNA]</scope>
    <source>
        <strain evidence="2 3">B448-2</strain>
    </source>
</reference>
<comment type="caution">
    <text evidence="2">The sequence shown here is derived from an EMBL/GenBank/DDBJ whole genome shotgun (WGS) entry which is preliminary data.</text>
</comment>
<evidence type="ECO:0000256" key="1">
    <source>
        <dbReference type="SAM" id="SignalP"/>
    </source>
</evidence>
<dbReference type="RefSeq" id="WP_106757809.1">
    <property type="nucleotide sequence ID" value="NZ_PXWF02000211.1"/>
</dbReference>
<feature type="chain" id="PRO_5015751127" description="Thioredoxin domain-containing protein" evidence="1">
    <location>
        <begin position="34"/>
        <end position="174"/>
    </location>
</feature>
<keyword evidence="3" id="KW-1185">Reference proteome</keyword>
<feature type="signal peptide" evidence="1">
    <location>
        <begin position="1"/>
        <end position="33"/>
    </location>
</feature>
<dbReference type="Proteomes" id="UP000241421">
    <property type="component" value="Unassembled WGS sequence"/>
</dbReference>
<dbReference type="OrthoDB" id="5956088at2"/>
<evidence type="ECO:0008006" key="4">
    <source>
        <dbReference type="Google" id="ProtNLM"/>
    </source>
</evidence>
<gene>
    <name evidence="2" type="ORF">C7C56_012960</name>
</gene>
<proteinExistence type="predicted"/>
<evidence type="ECO:0000313" key="3">
    <source>
        <dbReference type="Proteomes" id="UP000241421"/>
    </source>
</evidence>
<dbReference type="EMBL" id="PXWF02000211">
    <property type="protein sequence ID" value="PWF47991.1"/>
    <property type="molecule type" value="Genomic_DNA"/>
</dbReference>
<dbReference type="SUPFAM" id="SSF52833">
    <property type="entry name" value="Thioredoxin-like"/>
    <property type="match status" value="1"/>
</dbReference>
<protein>
    <recommendedName>
        <fullName evidence="4">Thioredoxin domain-containing protein</fullName>
    </recommendedName>
</protein>
<keyword evidence="1" id="KW-0732">Signal</keyword>
<dbReference type="AlphaFoldDB" id="A0A2U2HKF8"/>
<evidence type="ECO:0000313" key="2">
    <source>
        <dbReference type="EMBL" id="PWF47991.1"/>
    </source>
</evidence>
<accession>A0A2U2HKF8</accession>
<dbReference type="InterPro" id="IPR036249">
    <property type="entry name" value="Thioredoxin-like_sf"/>
</dbReference>
<organism evidence="2 3">
    <name type="scientific">Massilia glaciei</name>
    <dbReference type="NCBI Taxonomy" id="1524097"/>
    <lineage>
        <taxon>Bacteria</taxon>
        <taxon>Pseudomonadati</taxon>
        <taxon>Pseudomonadota</taxon>
        <taxon>Betaproteobacteria</taxon>
        <taxon>Burkholderiales</taxon>
        <taxon>Oxalobacteraceae</taxon>
        <taxon>Telluria group</taxon>
        <taxon>Massilia</taxon>
    </lineage>
</organism>